<name>A0A087GAL5_ARAAL</name>
<evidence type="ECO:0008006" key="8">
    <source>
        <dbReference type="Google" id="ProtNLM"/>
    </source>
</evidence>
<keyword evidence="7" id="KW-1185">Reference proteome</keyword>
<evidence type="ECO:0000256" key="2">
    <source>
        <dbReference type="ARBA" id="ARBA00009872"/>
    </source>
</evidence>
<protein>
    <recommendedName>
        <fullName evidence="8">Thionin</fullName>
    </recommendedName>
</protein>
<dbReference type="Gramene" id="KFK26917">
    <property type="protein sequence ID" value="KFK26917"/>
    <property type="gene ID" value="AALP_AA8G310400"/>
</dbReference>
<evidence type="ECO:0000256" key="5">
    <source>
        <dbReference type="ARBA" id="ARBA00023157"/>
    </source>
</evidence>
<sequence length="88" mass="9007">MSGCISFSGNTCSGAYPYGNLENSDVFLIQDDAVNEYCKLGCGFSVCGALTTLQNSEASEVVNGAVEECTKACSTLCTKGSLGAVETA</sequence>
<reference evidence="7" key="1">
    <citation type="journal article" date="2015" name="Nat. Plants">
        <title>Genome expansion of Arabis alpina linked with retrotransposition and reduced symmetric DNA methylation.</title>
        <authorList>
            <person name="Willing E.M."/>
            <person name="Rawat V."/>
            <person name="Mandakova T."/>
            <person name="Maumus F."/>
            <person name="James G.V."/>
            <person name="Nordstroem K.J."/>
            <person name="Becker C."/>
            <person name="Warthmann N."/>
            <person name="Chica C."/>
            <person name="Szarzynska B."/>
            <person name="Zytnicki M."/>
            <person name="Albani M.C."/>
            <person name="Kiefer C."/>
            <person name="Bergonzi S."/>
            <person name="Castaings L."/>
            <person name="Mateos J.L."/>
            <person name="Berns M.C."/>
            <person name="Bujdoso N."/>
            <person name="Piofczyk T."/>
            <person name="de Lorenzo L."/>
            <person name="Barrero-Sicilia C."/>
            <person name="Mateos I."/>
            <person name="Piednoel M."/>
            <person name="Hagmann J."/>
            <person name="Chen-Min-Tao R."/>
            <person name="Iglesias-Fernandez R."/>
            <person name="Schuster S.C."/>
            <person name="Alonso-Blanco C."/>
            <person name="Roudier F."/>
            <person name="Carbonero P."/>
            <person name="Paz-Ares J."/>
            <person name="Davis S.J."/>
            <person name="Pecinka A."/>
            <person name="Quesneville H."/>
            <person name="Colot V."/>
            <person name="Lysak M.A."/>
            <person name="Weigel D."/>
            <person name="Coupland G."/>
            <person name="Schneeberger K."/>
        </authorList>
    </citation>
    <scope>NUCLEOTIDE SEQUENCE [LARGE SCALE GENOMIC DNA]</scope>
    <source>
        <strain evidence="7">cv. Pajares</strain>
    </source>
</reference>
<dbReference type="PANTHER" id="PTHR33920">
    <property type="entry name" value="THIONIN-2.1-RELATED"/>
    <property type="match status" value="1"/>
</dbReference>
<organism evidence="6 7">
    <name type="scientific">Arabis alpina</name>
    <name type="common">Alpine rock-cress</name>
    <dbReference type="NCBI Taxonomy" id="50452"/>
    <lineage>
        <taxon>Eukaryota</taxon>
        <taxon>Viridiplantae</taxon>
        <taxon>Streptophyta</taxon>
        <taxon>Embryophyta</taxon>
        <taxon>Tracheophyta</taxon>
        <taxon>Spermatophyta</taxon>
        <taxon>Magnoliopsida</taxon>
        <taxon>eudicotyledons</taxon>
        <taxon>Gunneridae</taxon>
        <taxon>Pentapetalae</taxon>
        <taxon>rosids</taxon>
        <taxon>malvids</taxon>
        <taxon>Brassicales</taxon>
        <taxon>Brassicaceae</taxon>
        <taxon>Arabideae</taxon>
        <taxon>Arabis</taxon>
    </lineage>
</organism>
<comment type="similarity">
    <text evidence="2">Belongs to the plant thionin (TC 1.C.44) family.</text>
</comment>
<dbReference type="GO" id="GO:0005576">
    <property type="term" value="C:extracellular region"/>
    <property type="evidence" value="ECO:0007669"/>
    <property type="project" value="UniProtKB-SubCell"/>
</dbReference>
<accession>A0A087GAL5</accession>
<gene>
    <name evidence="6" type="ordered locus">AALP_Aa8g310400</name>
</gene>
<dbReference type="PANTHER" id="PTHR33920:SF2">
    <property type="entry name" value="THIONIN-2.1-RELATED"/>
    <property type="match status" value="1"/>
</dbReference>
<proteinExistence type="inferred from homology"/>
<dbReference type="EMBL" id="CM002876">
    <property type="protein sequence ID" value="KFK26917.1"/>
    <property type="molecule type" value="Genomic_DNA"/>
</dbReference>
<evidence type="ECO:0000313" key="6">
    <source>
        <dbReference type="EMBL" id="KFK26917.1"/>
    </source>
</evidence>
<dbReference type="OrthoDB" id="653285at2759"/>
<keyword evidence="5" id="KW-1015">Disulfide bond</keyword>
<dbReference type="Proteomes" id="UP000029120">
    <property type="component" value="Chromosome 8"/>
</dbReference>
<evidence type="ECO:0000256" key="4">
    <source>
        <dbReference type="ARBA" id="ARBA00022821"/>
    </source>
</evidence>
<keyword evidence="4" id="KW-0611">Plant defense</keyword>
<evidence type="ECO:0000313" key="7">
    <source>
        <dbReference type="Proteomes" id="UP000029120"/>
    </source>
</evidence>
<keyword evidence="3" id="KW-0964">Secreted</keyword>
<dbReference type="AlphaFoldDB" id="A0A087GAL5"/>
<comment type="subcellular location">
    <subcellularLocation>
        <location evidence="1">Secreted</location>
    </subcellularLocation>
</comment>
<dbReference type="GO" id="GO:0006952">
    <property type="term" value="P:defense response"/>
    <property type="evidence" value="ECO:0007669"/>
    <property type="project" value="UniProtKB-KW"/>
</dbReference>
<evidence type="ECO:0000256" key="3">
    <source>
        <dbReference type="ARBA" id="ARBA00022525"/>
    </source>
</evidence>
<evidence type="ECO:0000256" key="1">
    <source>
        <dbReference type="ARBA" id="ARBA00004613"/>
    </source>
</evidence>
<dbReference type="InterPro" id="IPR001010">
    <property type="entry name" value="Thionin"/>
</dbReference>